<sequence>MPMSTLPSSISPAPKKHTSSPGLYSDLSDNNSLWSRSDSASITATDEAPSHEASKLEASTTRELVPRVGGQGLSKGILPTSLLNPRGQTRIFKWRLAHVSKDHESGKNGVWERVGDWVVDFLKRKEPVEDGERYWTNPTIWVGVLPKTLTGDDAFDLIQEIRAFLNELQVKDVDIAFRESIVGSLVGNGPALYAPVESGDPLQDVIDNASVTLSLPISGRATMMQGTLCPFFQHEGKLYAITARHNVVLANDDNASYKYKPSAPKRKVIVMGNPTFTTYLTSILARIGNLNDTVKFLKEGLEEHEAELTKTERKIISLKKFYVTMSKKWSKLGDRAPVIGVGVGPNRFTRDFCIIELDKSKFMHLGGNVLSLGPKYSEADLKALMYERIDVPSEFKYPEDCLLMLRGTLTAEQVNNPNSSDSQGDRIRRVLKRGVTTNTTVGTLTHFMSFVRKYFTTGILESLELPILPHESETGTFSKGGDSGALIASVIGEFVGLLTGGTNKDTDGSDITFATLFEYIWELILKAFPDASLYWDDIPAFLAATVQV</sequence>
<reference evidence="1" key="2">
    <citation type="journal article" date="2022" name="New Phytol.">
        <title>Evolutionary transition to the ectomycorrhizal habit in the genomes of a hyperdiverse lineage of mushroom-forming fungi.</title>
        <authorList>
            <person name="Looney B."/>
            <person name="Miyauchi S."/>
            <person name="Morin E."/>
            <person name="Drula E."/>
            <person name="Courty P.E."/>
            <person name="Kohler A."/>
            <person name="Kuo A."/>
            <person name="LaButti K."/>
            <person name="Pangilinan J."/>
            <person name="Lipzen A."/>
            <person name="Riley R."/>
            <person name="Andreopoulos W."/>
            <person name="He G."/>
            <person name="Johnson J."/>
            <person name="Nolan M."/>
            <person name="Tritt A."/>
            <person name="Barry K.W."/>
            <person name="Grigoriev I.V."/>
            <person name="Nagy L.G."/>
            <person name="Hibbett D."/>
            <person name="Henrissat B."/>
            <person name="Matheny P.B."/>
            <person name="Labbe J."/>
            <person name="Martin F.M."/>
        </authorList>
    </citation>
    <scope>NUCLEOTIDE SEQUENCE</scope>
    <source>
        <strain evidence="1">EC-137</strain>
    </source>
</reference>
<name>A0ACB8QH95_9AGAM</name>
<comment type="caution">
    <text evidence="1">The sequence shown here is derived from an EMBL/GenBank/DDBJ whole genome shotgun (WGS) entry which is preliminary data.</text>
</comment>
<protein>
    <submittedName>
        <fullName evidence="1">Uncharacterized protein</fullName>
    </submittedName>
</protein>
<organism evidence="1 2">
    <name type="scientific">Vararia minispora EC-137</name>
    <dbReference type="NCBI Taxonomy" id="1314806"/>
    <lineage>
        <taxon>Eukaryota</taxon>
        <taxon>Fungi</taxon>
        <taxon>Dikarya</taxon>
        <taxon>Basidiomycota</taxon>
        <taxon>Agaricomycotina</taxon>
        <taxon>Agaricomycetes</taxon>
        <taxon>Russulales</taxon>
        <taxon>Lachnocladiaceae</taxon>
        <taxon>Vararia</taxon>
    </lineage>
</organism>
<accession>A0ACB8QH95</accession>
<evidence type="ECO:0000313" key="2">
    <source>
        <dbReference type="Proteomes" id="UP000814128"/>
    </source>
</evidence>
<dbReference type="EMBL" id="MU273597">
    <property type="protein sequence ID" value="KAI0030995.1"/>
    <property type="molecule type" value="Genomic_DNA"/>
</dbReference>
<reference evidence="1" key="1">
    <citation type="submission" date="2021-02" db="EMBL/GenBank/DDBJ databases">
        <authorList>
            <consortium name="DOE Joint Genome Institute"/>
            <person name="Ahrendt S."/>
            <person name="Looney B.P."/>
            <person name="Miyauchi S."/>
            <person name="Morin E."/>
            <person name="Drula E."/>
            <person name="Courty P.E."/>
            <person name="Chicoki N."/>
            <person name="Fauchery L."/>
            <person name="Kohler A."/>
            <person name="Kuo A."/>
            <person name="Labutti K."/>
            <person name="Pangilinan J."/>
            <person name="Lipzen A."/>
            <person name="Riley R."/>
            <person name="Andreopoulos W."/>
            <person name="He G."/>
            <person name="Johnson J."/>
            <person name="Barry K.W."/>
            <person name="Grigoriev I.V."/>
            <person name="Nagy L."/>
            <person name="Hibbett D."/>
            <person name="Henrissat B."/>
            <person name="Matheny P.B."/>
            <person name="Labbe J."/>
            <person name="Martin F."/>
        </authorList>
    </citation>
    <scope>NUCLEOTIDE SEQUENCE</scope>
    <source>
        <strain evidence="1">EC-137</strain>
    </source>
</reference>
<proteinExistence type="predicted"/>
<dbReference type="Proteomes" id="UP000814128">
    <property type="component" value="Unassembled WGS sequence"/>
</dbReference>
<keyword evidence="2" id="KW-1185">Reference proteome</keyword>
<evidence type="ECO:0000313" key="1">
    <source>
        <dbReference type="EMBL" id="KAI0030995.1"/>
    </source>
</evidence>
<gene>
    <name evidence="1" type="ORF">K488DRAFT_71757</name>
</gene>